<protein>
    <submittedName>
        <fullName evidence="2">Uncharacterized protein</fullName>
    </submittedName>
</protein>
<organism evidence="2 3">
    <name type="scientific">Chitinimonas lacunae</name>
    <dbReference type="NCBI Taxonomy" id="1963018"/>
    <lineage>
        <taxon>Bacteria</taxon>
        <taxon>Pseudomonadati</taxon>
        <taxon>Pseudomonadota</taxon>
        <taxon>Betaproteobacteria</taxon>
        <taxon>Neisseriales</taxon>
        <taxon>Chitinibacteraceae</taxon>
        <taxon>Chitinimonas</taxon>
    </lineage>
</organism>
<dbReference type="Proteomes" id="UP001595791">
    <property type="component" value="Unassembled WGS sequence"/>
</dbReference>
<evidence type="ECO:0000313" key="2">
    <source>
        <dbReference type="EMBL" id="MFC4161743.1"/>
    </source>
</evidence>
<accession>A0ABV8MU33</accession>
<name>A0ABV8MU33_9NEIS</name>
<evidence type="ECO:0000256" key="1">
    <source>
        <dbReference type="SAM" id="SignalP"/>
    </source>
</evidence>
<keyword evidence="3" id="KW-1185">Reference proteome</keyword>
<keyword evidence="1" id="KW-0732">Signal</keyword>
<gene>
    <name evidence="2" type="ORF">ACFOW7_20615</name>
</gene>
<proteinExistence type="predicted"/>
<feature type="signal peptide" evidence="1">
    <location>
        <begin position="1"/>
        <end position="24"/>
    </location>
</feature>
<comment type="caution">
    <text evidence="2">The sequence shown here is derived from an EMBL/GenBank/DDBJ whole genome shotgun (WGS) entry which is preliminary data.</text>
</comment>
<sequence length="795" mass="83359">MSLPSRRPLALALALAFAATGASANFYITDSAPRLYAQQPGAGPIDPLRISFAPVLKIEPGIRSAIYPYSVANSRAAPPGNMPKSWKDGALHPGSVLRLQILVPPGVSAIDLGTTMTTNFGAYSGTSGADLHLCPGLPKAGRSCSIGYVPGSPAGYIDFEDKERFGVGAAGSLAGRVFPNTDLRGVSTQPRWFNFFYYIPFSRLEGSWLDSLTLSMLVDDVPSYNRWLAARPWSAYSEPGVAKEASCDGLQRDWTMPCDGPAPWPGASPENRPARLPFGRADDIEPGIAADSAEWMQTGPHGPWEIGVVGGFYQVNGGAFTSEPGQIYAGDRVRLRAFAAMQPGASTAATLRVGATQSVFSVNTAKSDTLLGLTALDGGAHQLYSGRREVALGERIRLQERQAGVLNGTLRLSLGGSSVRFVAGSRLLAQADGEGLATPQPVEIAQAAETVTLPLAADPGNARAGFLLLGGASPLRLDLSAARAGDEVMLTVDAPYRGQVRIAQVIDATRYGEIEPAQRVRLTAGAPAMALPPLMIHEAAAKALDTSGNRTVGIRLPAGVSFDPAMRPGVLVTDMAGRQVPGVSATLAAEGGSLRLTLGQSWNLASNGPHKLTIDGLQVMAAATAKSGPLTLTVGGAATMSGALADQDIGSDLGARASRRELVFGDIIGTSLPWQVTPETVTVADPSAAVIRDVMLTVAEPDRGRSGALFVAALAGQSLYFLTPAGWQAYCTDCDLAYQRQGALDRHVLTPLPTPLDLRSLAPLQLLVGYGVGATAMESFSQMVQRGSYRTIYQR</sequence>
<reference evidence="3" key="1">
    <citation type="journal article" date="2019" name="Int. J. Syst. Evol. Microbiol.">
        <title>The Global Catalogue of Microorganisms (GCM) 10K type strain sequencing project: providing services to taxonomists for standard genome sequencing and annotation.</title>
        <authorList>
            <consortium name="The Broad Institute Genomics Platform"/>
            <consortium name="The Broad Institute Genome Sequencing Center for Infectious Disease"/>
            <person name="Wu L."/>
            <person name="Ma J."/>
        </authorList>
    </citation>
    <scope>NUCLEOTIDE SEQUENCE [LARGE SCALE GENOMIC DNA]</scope>
    <source>
        <strain evidence="3">LMG 29894</strain>
    </source>
</reference>
<feature type="chain" id="PRO_5045298095" evidence="1">
    <location>
        <begin position="25"/>
        <end position="795"/>
    </location>
</feature>
<dbReference type="EMBL" id="JBHSBU010000002">
    <property type="protein sequence ID" value="MFC4161743.1"/>
    <property type="molecule type" value="Genomic_DNA"/>
</dbReference>
<evidence type="ECO:0000313" key="3">
    <source>
        <dbReference type="Proteomes" id="UP001595791"/>
    </source>
</evidence>
<dbReference type="RefSeq" id="WP_378168211.1">
    <property type="nucleotide sequence ID" value="NZ_JBHSBU010000002.1"/>
</dbReference>